<dbReference type="Pfam" id="PF07687">
    <property type="entry name" value="M20_dimer"/>
    <property type="match status" value="1"/>
</dbReference>
<reference evidence="4 5" key="1">
    <citation type="submission" date="2024-01" db="EMBL/GenBank/DDBJ databases">
        <authorList>
            <person name="Allen C."/>
            <person name="Tagirdzhanova G."/>
        </authorList>
    </citation>
    <scope>NUCLEOTIDE SEQUENCE [LARGE SCALE GENOMIC DNA]</scope>
</reference>
<dbReference type="InterPro" id="IPR002933">
    <property type="entry name" value="Peptidase_M20"/>
</dbReference>
<organism evidence="4 5">
    <name type="scientific">Sporothrix eucalyptigena</name>
    <dbReference type="NCBI Taxonomy" id="1812306"/>
    <lineage>
        <taxon>Eukaryota</taxon>
        <taxon>Fungi</taxon>
        <taxon>Dikarya</taxon>
        <taxon>Ascomycota</taxon>
        <taxon>Pezizomycotina</taxon>
        <taxon>Sordariomycetes</taxon>
        <taxon>Sordariomycetidae</taxon>
        <taxon>Ophiostomatales</taxon>
        <taxon>Ophiostomataceae</taxon>
        <taxon>Sporothrix</taxon>
    </lineage>
</organism>
<dbReference type="Proteomes" id="UP001642482">
    <property type="component" value="Unassembled WGS sequence"/>
</dbReference>
<evidence type="ECO:0000256" key="2">
    <source>
        <dbReference type="ARBA" id="ARBA00022801"/>
    </source>
</evidence>
<name>A0ABP0D1A1_9PEZI</name>
<keyword evidence="2" id="KW-0378">Hydrolase</keyword>
<accession>A0ABP0D1A1</accession>
<dbReference type="InterPro" id="IPR010158">
    <property type="entry name" value="Amidase_Cbmase"/>
</dbReference>
<feature type="domain" description="Peptidase M20 dimerisation" evidence="3">
    <location>
        <begin position="225"/>
        <end position="328"/>
    </location>
</feature>
<dbReference type="NCBIfam" id="NF006769">
    <property type="entry name" value="PRK09290.1-3"/>
    <property type="match status" value="1"/>
</dbReference>
<protein>
    <recommendedName>
        <fullName evidence="3">Peptidase M20 dimerisation domain-containing protein</fullName>
    </recommendedName>
</protein>
<evidence type="ECO:0000259" key="3">
    <source>
        <dbReference type="Pfam" id="PF07687"/>
    </source>
</evidence>
<dbReference type="SUPFAM" id="SSF55031">
    <property type="entry name" value="Bacterial exopeptidase dimerisation domain"/>
    <property type="match status" value="1"/>
</dbReference>
<evidence type="ECO:0000313" key="5">
    <source>
        <dbReference type="Proteomes" id="UP001642482"/>
    </source>
</evidence>
<evidence type="ECO:0000313" key="4">
    <source>
        <dbReference type="EMBL" id="CAK7238133.1"/>
    </source>
</evidence>
<dbReference type="CDD" id="cd03884">
    <property type="entry name" value="M20_bAS"/>
    <property type="match status" value="1"/>
</dbReference>
<dbReference type="EMBL" id="CAWUHD010000209">
    <property type="protein sequence ID" value="CAK7238133.1"/>
    <property type="molecule type" value="Genomic_DNA"/>
</dbReference>
<dbReference type="Pfam" id="PF01546">
    <property type="entry name" value="Peptidase_M20"/>
    <property type="match status" value="1"/>
</dbReference>
<dbReference type="InterPro" id="IPR036264">
    <property type="entry name" value="Bact_exopeptidase_dim_dom"/>
</dbReference>
<comment type="caution">
    <text evidence="4">The sequence shown here is derived from an EMBL/GenBank/DDBJ whole genome shotgun (WGS) entry which is preliminary data.</text>
</comment>
<dbReference type="InterPro" id="IPR011650">
    <property type="entry name" value="Peptidase_M20_dimer"/>
</dbReference>
<dbReference type="Gene3D" id="3.30.70.360">
    <property type="match status" value="1"/>
</dbReference>
<keyword evidence="5" id="KW-1185">Reference proteome</keyword>
<dbReference type="SUPFAM" id="SSF53187">
    <property type="entry name" value="Zn-dependent exopeptidases"/>
    <property type="match status" value="1"/>
</dbReference>
<dbReference type="PANTHER" id="PTHR32494">
    <property type="entry name" value="ALLANTOATE DEIMINASE-RELATED"/>
    <property type="match status" value="1"/>
</dbReference>
<comment type="similarity">
    <text evidence="1">Belongs to the peptidase M20A family.</text>
</comment>
<sequence length="441" mass="47483">MGSVSHDISLSPQYAGLTTNAKRMVATLDAACQWGNTSDGGMNRLTLNDDDKRVREWFVAETTKCGCTITVDAMGNIFAVRPGINNDLPPIAIGSHLDTQPTGGRYDGILGVTAGMEVLQTLHAADITTYAPLAVIDWTNEEGARFPPAMLSSGVWAGAFTTEYAHARTDASGTTLRDELKRIGYLGDVACSHTAMPLSAHFELHIEQGPMLDAVEQPVAVVRGIQSIRWYHIDVVGREAHTGTTPMDRRSDALLGAAEMIVATNKIVTTGPLYERQARATIAVIDSLPQSINTIAGKIRMSLDVRAPADADVAEVDRLCRQQFEAIAAARGLTLTIDCFWVSPALHFDPIMVDCVRAAAAPLGCTMELVSGAGHDSAYTSQQVPTAMLFARCRDGVSHNPSEYTRPEDVAASTEALLGAYLRYDDYLRRTTEGKTVAKKA</sequence>
<dbReference type="NCBIfam" id="TIGR01879">
    <property type="entry name" value="hydantase"/>
    <property type="match status" value="1"/>
</dbReference>
<dbReference type="PANTHER" id="PTHR32494:SF5">
    <property type="entry name" value="ALLANTOATE AMIDOHYDROLASE"/>
    <property type="match status" value="1"/>
</dbReference>
<evidence type="ECO:0000256" key="1">
    <source>
        <dbReference type="ARBA" id="ARBA00006247"/>
    </source>
</evidence>
<dbReference type="PIRSF" id="PIRSF001235">
    <property type="entry name" value="Amidase_carbamoylase"/>
    <property type="match status" value="1"/>
</dbReference>
<dbReference type="Gene3D" id="3.40.630.10">
    <property type="entry name" value="Zn peptidases"/>
    <property type="match status" value="1"/>
</dbReference>
<proteinExistence type="inferred from homology"/>
<gene>
    <name evidence="4" type="ORF">SEUCBS140593_010359</name>
</gene>